<accession>A0AAW0LY39</accession>
<feature type="compositionally biased region" description="Polar residues" evidence="1">
    <location>
        <begin position="41"/>
        <end position="60"/>
    </location>
</feature>
<feature type="region of interest" description="Disordered" evidence="1">
    <location>
        <begin position="27"/>
        <end position="66"/>
    </location>
</feature>
<proteinExistence type="predicted"/>
<evidence type="ECO:0000313" key="3">
    <source>
        <dbReference type="Proteomes" id="UP000237347"/>
    </source>
</evidence>
<sequence>MINDANLCLEVLFELHYGHGCTLENKGPVHHLLPSRKKSQQRNPENSNAETQKTPTQKPRNYSYAA</sequence>
<dbReference type="EMBL" id="PKMF04000035">
    <property type="protein sequence ID" value="KAK7856638.1"/>
    <property type="molecule type" value="Genomic_DNA"/>
</dbReference>
<reference evidence="2 3" key="1">
    <citation type="journal article" date="2018" name="Sci. Data">
        <title>The draft genome sequence of cork oak.</title>
        <authorList>
            <person name="Ramos A.M."/>
            <person name="Usie A."/>
            <person name="Barbosa P."/>
            <person name="Barros P.M."/>
            <person name="Capote T."/>
            <person name="Chaves I."/>
            <person name="Simoes F."/>
            <person name="Abreu I."/>
            <person name="Carrasquinho I."/>
            <person name="Faro C."/>
            <person name="Guimaraes J.B."/>
            <person name="Mendonca D."/>
            <person name="Nobrega F."/>
            <person name="Rodrigues L."/>
            <person name="Saibo N.J.M."/>
            <person name="Varela M.C."/>
            <person name="Egas C."/>
            <person name="Matos J."/>
            <person name="Miguel C.M."/>
            <person name="Oliveira M.M."/>
            <person name="Ricardo C.P."/>
            <person name="Goncalves S."/>
        </authorList>
    </citation>
    <scope>NUCLEOTIDE SEQUENCE [LARGE SCALE GENOMIC DNA]</scope>
    <source>
        <strain evidence="3">cv. HL8</strain>
    </source>
</reference>
<evidence type="ECO:0000313" key="2">
    <source>
        <dbReference type="EMBL" id="KAK7856638.1"/>
    </source>
</evidence>
<organism evidence="2 3">
    <name type="scientific">Quercus suber</name>
    <name type="common">Cork oak</name>
    <dbReference type="NCBI Taxonomy" id="58331"/>
    <lineage>
        <taxon>Eukaryota</taxon>
        <taxon>Viridiplantae</taxon>
        <taxon>Streptophyta</taxon>
        <taxon>Embryophyta</taxon>
        <taxon>Tracheophyta</taxon>
        <taxon>Spermatophyta</taxon>
        <taxon>Magnoliopsida</taxon>
        <taxon>eudicotyledons</taxon>
        <taxon>Gunneridae</taxon>
        <taxon>Pentapetalae</taxon>
        <taxon>rosids</taxon>
        <taxon>fabids</taxon>
        <taxon>Fagales</taxon>
        <taxon>Fagaceae</taxon>
        <taxon>Quercus</taxon>
    </lineage>
</organism>
<evidence type="ECO:0000256" key="1">
    <source>
        <dbReference type="SAM" id="MobiDB-lite"/>
    </source>
</evidence>
<protein>
    <submittedName>
        <fullName evidence="2">Uncharacterized protein</fullName>
    </submittedName>
</protein>
<comment type="caution">
    <text evidence="2">The sequence shown here is derived from an EMBL/GenBank/DDBJ whole genome shotgun (WGS) entry which is preliminary data.</text>
</comment>
<dbReference type="AlphaFoldDB" id="A0AAW0LY39"/>
<gene>
    <name evidence="2" type="ORF">CFP56_022679</name>
</gene>
<name>A0AAW0LY39_QUESU</name>
<keyword evidence="3" id="KW-1185">Reference proteome</keyword>
<dbReference type="Proteomes" id="UP000237347">
    <property type="component" value="Unassembled WGS sequence"/>
</dbReference>